<reference evidence="3" key="1">
    <citation type="journal article" date="2013" name="BMC Microbiol.">
        <title>Taxonomy and evolution of bacteriochlorophyll a-containing members of the OM60/NOR5 clade of marine gammaproteobacteria: description of Luminiphilus syltensis gen. nov., sp. nov., reclassification of Haliea rubra as Pseudohaliea rubra gen. nov., comb. nov., and emendation of Chromatocurvus halotolerans.</title>
        <authorList>
            <person name="Spring S."/>
            <person name="Riedel T."/>
            <person name="Sproer C."/>
            <person name="Yan S."/>
            <person name="Harder J."/>
            <person name="Fuchs B.M."/>
        </authorList>
    </citation>
    <scope>NUCLEOTIDE SEQUENCE [LARGE SCALE GENOMIC DNA]</scope>
    <source>
        <strain evidence="3">NOR51-B</strain>
    </source>
</reference>
<dbReference type="AlphaFoldDB" id="B8KS50"/>
<dbReference type="InterPro" id="IPR036010">
    <property type="entry name" value="2Fe-2S_ferredoxin-like_sf"/>
</dbReference>
<dbReference type="InterPro" id="IPR001041">
    <property type="entry name" value="2Fe-2S_ferredoxin-type"/>
</dbReference>
<dbReference type="Pfam" id="PF13510">
    <property type="entry name" value="Fer2_4"/>
    <property type="match status" value="1"/>
</dbReference>
<dbReference type="GO" id="GO:0016491">
    <property type="term" value="F:oxidoreductase activity"/>
    <property type="evidence" value="ECO:0007669"/>
    <property type="project" value="UniProtKB-KW"/>
</dbReference>
<gene>
    <name evidence="2" type="ORF">NOR51B_1995</name>
</gene>
<evidence type="ECO:0000313" key="2">
    <source>
        <dbReference type="EMBL" id="EED36047.1"/>
    </source>
</evidence>
<dbReference type="GO" id="GO:0051536">
    <property type="term" value="F:iron-sulfur cluster binding"/>
    <property type="evidence" value="ECO:0007669"/>
    <property type="project" value="InterPro"/>
</dbReference>
<proteinExistence type="predicted"/>
<dbReference type="eggNOG" id="COG1034">
    <property type="taxonomic scope" value="Bacteria"/>
</dbReference>
<dbReference type="Proteomes" id="UP000004699">
    <property type="component" value="Unassembled WGS sequence"/>
</dbReference>
<name>B8KS50_9GAMM</name>
<dbReference type="OrthoDB" id="573392at2"/>
<dbReference type="CDD" id="cd00207">
    <property type="entry name" value="fer2"/>
    <property type="match status" value="1"/>
</dbReference>
<dbReference type="SUPFAM" id="SSF54292">
    <property type="entry name" value="2Fe-2S ferredoxin-like"/>
    <property type="match status" value="1"/>
</dbReference>
<accession>B8KS50</accession>
<sequence>MPVRVDRGVSRPTPIRITIDGVDFETYEGETIASALLIAGNLHCYTTPTGRPRTMFCNMGTCFECRVVVGQGEDQRWVLACNTPVEPDMCIATGTCFPGPMALDQHD</sequence>
<evidence type="ECO:0000313" key="3">
    <source>
        <dbReference type="Proteomes" id="UP000004699"/>
    </source>
</evidence>
<protein>
    <submittedName>
        <fullName evidence="2">Putative sarcosine oxidase alpha subunit</fullName>
    </submittedName>
</protein>
<dbReference type="RefSeq" id="WP_009020791.1">
    <property type="nucleotide sequence ID" value="NZ_DS999411.1"/>
</dbReference>
<keyword evidence="1" id="KW-0560">Oxidoreductase</keyword>
<dbReference type="InterPro" id="IPR042204">
    <property type="entry name" value="2Fe-2S-bd_N"/>
</dbReference>
<dbReference type="STRING" id="565045.NOR51B_1995"/>
<dbReference type="HOGENOM" id="CLU_153062_2_0_6"/>
<organism evidence="2 3">
    <name type="scientific">Luminiphilus syltensis NOR5-1B</name>
    <dbReference type="NCBI Taxonomy" id="565045"/>
    <lineage>
        <taxon>Bacteria</taxon>
        <taxon>Pseudomonadati</taxon>
        <taxon>Pseudomonadota</taxon>
        <taxon>Gammaproteobacteria</taxon>
        <taxon>Cellvibrionales</taxon>
        <taxon>Halieaceae</taxon>
        <taxon>Luminiphilus</taxon>
    </lineage>
</organism>
<dbReference type="Gene3D" id="3.10.20.440">
    <property type="entry name" value="2Fe-2S iron-sulphur cluster binding domain, sarcosine oxidase, alpha subunit, N-terminal domain"/>
    <property type="match status" value="1"/>
</dbReference>
<keyword evidence="3" id="KW-1185">Reference proteome</keyword>
<evidence type="ECO:0000256" key="1">
    <source>
        <dbReference type="ARBA" id="ARBA00023002"/>
    </source>
</evidence>
<dbReference type="EMBL" id="DS999411">
    <property type="protein sequence ID" value="EED36047.1"/>
    <property type="molecule type" value="Genomic_DNA"/>
</dbReference>